<name>A0A1X6MWG4_9APHY</name>
<dbReference type="Proteomes" id="UP000194127">
    <property type="component" value="Unassembled WGS sequence"/>
</dbReference>
<accession>A0A1X6MWG4</accession>
<proteinExistence type="predicted"/>
<evidence type="ECO:0000313" key="1">
    <source>
        <dbReference type="EMBL" id="OSX60566.1"/>
    </source>
</evidence>
<dbReference type="GeneID" id="36327735"/>
<gene>
    <name evidence="1" type="ORF">POSPLADRAFT_1075156</name>
</gene>
<dbReference type="OrthoDB" id="10289426at2759"/>
<keyword evidence="2" id="KW-1185">Reference proteome</keyword>
<evidence type="ECO:0000313" key="2">
    <source>
        <dbReference type="Proteomes" id="UP000194127"/>
    </source>
</evidence>
<sequence length="211" mass="23173">MSSDVITLVQRIISTGTNILGTALVGAQLLNSSSLSTQLASTREFIRKIEKFVQKVQPHEREKIERGQPGYFEGLTKKLRRMSHHLTKGEQRLVESDKIGQIAHQYTPAVLGLNELKQKVQRIVDDLKAVHADLLKTTNAIRARIPEIDGDSDPEDDTKATASSSAIMLYPVDQSNILPVLSSDRPSASSLVPAEQFEIPAVSRSAHKQGA</sequence>
<dbReference type="AlphaFoldDB" id="A0A1X6MWG4"/>
<reference evidence="1 2" key="1">
    <citation type="submission" date="2017-04" db="EMBL/GenBank/DDBJ databases">
        <title>Genome Sequence of the Model Brown-Rot Fungus Postia placenta SB12.</title>
        <authorList>
            <consortium name="DOE Joint Genome Institute"/>
            <person name="Gaskell J."/>
            <person name="Kersten P."/>
            <person name="Larrondo L.F."/>
            <person name="Canessa P."/>
            <person name="Martinez D."/>
            <person name="Hibbett D."/>
            <person name="Schmoll M."/>
            <person name="Kubicek C.P."/>
            <person name="Martinez A.T."/>
            <person name="Yadav J."/>
            <person name="Master E."/>
            <person name="Magnuson J.K."/>
            <person name="James T."/>
            <person name="Yaver D."/>
            <person name="Berka R."/>
            <person name="Labutti K."/>
            <person name="Lipzen A."/>
            <person name="Aerts A."/>
            <person name="Barry K."/>
            <person name="Henrissat B."/>
            <person name="Blanchette R."/>
            <person name="Grigoriev I."/>
            <person name="Cullen D."/>
        </authorList>
    </citation>
    <scope>NUCLEOTIDE SEQUENCE [LARGE SCALE GENOMIC DNA]</scope>
    <source>
        <strain evidence="1 2">MAD-698-R-SB12</strain>
    </source>
</reference>
<dbReference type="EMBL" id="KZ110600">
    <property type="protein sequence ID" value="OSX60566.1"/>
    <property type="molecule type" value="Genomic_DNA"/>
</dbReference>
<protein>
    <submittedName>
        <fullName evidence="1">Uncharacterized protein</fullName>
    </submittedName>
</protein>
<organism evidence="1 2">
    <name type="scientific">Postia placenta MAD-698-R-SB12</name>
    <dbReference type="NCBI Taxonomy" id="670580"/>
    <lineage>
        <taxon>Eukaryota</taxon>
        <taxon>Fungi</taxon>
        <taxon>Dikarya</taxon>
        <taxon>Basidiomycota</taxon>
        <taxon>Agaricomycotina</taxon>
        <taxon>Agaricomycetes</taxon>
        <taxon>Polyporales</taxon>
        <taxon>Adustoporiaceae</taxon>
        <taxon>Rhodonia</taxon>
    </lineage>
</organism>
<dbReference type="RefSeq" id="XP_024337360.1">
    <property type="nucleotide sequence ID" value="XM_024482786.1"/>
</dbReference>